<dbReference type="PANTHER" id="PTHR43463">
    <property type="entry name" value="NICOTINATE-NUCLEOTIDE--DIMETHYLBENZIMIDAZOLE PHOSPHORIBOSYLTRANSFERASE"/>
    <property type="match status" value="1"/>
</dbReference>
<evidence type="ECO:0000256" key="1">
    <source>
        <dbReference type="ARBA" id="ARBA00005049"/>
    </source>
</evidence>
<dbReference type="PANTHER" id="PTHR43463:SF1">
    <property type="entry name" value="NICOTINATE-NUCLEOTIDE--DIMETHYLBENZIMIDAZOLE PHOSPHORIBOSYLTRANSFERASE"/>
    <property type="match status" value="1"/>
</dbReference>
<dbReference type="SUPFAM" id="SSF52733">
    <property type="entry name" value="Nicotinate mononucleotide:5,6-dimethylbenzimidazole phosphoribosyltransferase (CobT)"/>
    <property type="match status" value="1"/>
</dbReference>
<evidence type="ECO:0000256" key="6">
    <source>
        <dbReference type="ARBA" id="ARBA00022676"/>
    </source>
</evidence>
<dbReference type="NCBIfam" id="TIGR03160">
    <property type="entry name" value="cobT_DBIPRT"/>
    <property type="match status" value="1"/>
</dbReference>
<evidence type="ECO:0000256" key="7">
    <source>
        <dbReference type="ARBA" id="ARBA00022679"/>
    </source>
</evidence>
<dbReference type="Gene3D" id="1.10.1610.10">
    <property type="match status" value="1"/>
</dbReference>
<protein>
    <recommendedName>
        <fullName evidence="4">Nicotinate-nucleotide--dimethylbenzimidazole phosphoribosyltransferase</fullName>
        <ecNumber evidence="3">2.4.2.21</ecNumber>
    </recommendedName>
    <alternativeName>
        <fullName evidence="8">N(1)-alpha-phosphoribosyltransferase</fullName>
    </alternativeName>
</protein>
<sequence>MATPTTSSPQPNATFTDDAAMIITIEMVTALMNAKAQPPGALGHVQQVAIQLCVLQQSLTPTVHAPVCLVFAGDHGITKRGPADGPSAFPREVTELMYKTVCQGRAAVTVMATALNIPVACIDVGIDSDRASSTRVARGTLDMTAGPAMSLELCQAALQVGRCTASRYIDDLGHNVICVGELGIGNTTSASALVAAVTNAAVEDVCGRGTGLDDDGVLRKVRLVQLALATNAQTIQDDGVLGALAAVGGLEIAAMCGAMLEAGRRRVPVIVDGFISGAAALVALRLEPDAMAHALFLSHQSEEKGASILLHALGGLGAPLHMNMRLGEGTGAVLCVPILQCAAKLVQDMASLQGVIEGTVDVNPASHVATS</sequence>
<dbReference type="CDD" id="cd02439">
    <property type="entry name" value="DMB-PRT_CobT"/>
    <property type="match status" value="1"/>
</dbReference>
<dbReference type="InterPro" id="IPR017846">
    <property type="entry name" value="Nict_dMeBzImd_PRibTrfase_bact"/>
</dbReference>
<proteinExistence type="inferred from homology"/>
<dbReference type="InterPro" id="IPR036087">
    <property type="entry name" value="Nict_dMeBzImd_PRibTrfase_sf"/>
</dbReference>
<dbReference type="GO" id="GO:0008939">
    <property type="term" value="F:nicotinate-nucleotide-dimethylbenzimidazole phosphoribosyltransferase activity"/>
    <property type="evidence" value="ECO:0007669"/>
    <property type="project" value="UniProtKB-EC"/>
</dbReference>
<dbReference type="Pfam" id="PF02277">
    <property type="entry name" value="DBI_PRT"/>
    <property type="match status" value="1"/>
</dbReference>
<evidence type="ECO:0000313" key="12">
    <source>
        <dbReference type="EMBL" id="RHZ06626.1"/>
    </source>
</evidence>
<reference evidence="13 14" key="1">
    <citation type="submission" date="2018-08" db="EMBL/GenBank/DDBJ databases">
        <title>Aphanomyces genome sequencing and annotation.</title>
        <authorList>
            <person name="Minardi D."/>
            <person name="Oidtmann B."/>
            <person name="Van Der Giezen M."/>
            <person name="Studholme D.J."/>
        </authorList>
    </citation>
    <scope>NUCLEOTIDE SEQUENCE [LARGE SCALE GENOMIC DNA]</scope>
    <source>
        <strain evidence="12 14">Da</strain>
        <strain evidence="10 13">Kv</strain>
        <strain evidence="11 15">Sv</strain>
    </source>
</reference>
<gene>
    <name evidence="11" type="ORF">DYB35_009773</name>
    <name evidence="10" type="ORF">DYB36_004651</name>
    <name evidence="12" type="ORF">DYB37_010231</name>
</gene>
<dbReference type="VEuPathDB" id="FungiDB:H257_09444"/>
<dbReference type="InterPro" id="IPR003200">
    <property type="entry name" value="Nict_dMeBzImd_PRibTrfase"/>
</dbReference>
<dbReference type="UniPathway" id="UPA00061">
    <property type="reaction ID" value="UER00516"/>
</dbReference>
<dbReference type="Proteomes" id="UP000285712">
    <property type="component" value="Unassembled WGS sequence"/>
</dbReference>
<evidence type="ECO:0000256" key="3">
    <source>
        <dbReference type="ARBA" id="ARBA00011991"/>
    </source>
</evidence>
<organism evidence="10 13">
    <name type="scientific">Aphanomyces astaci</name>
    <name type="common">Crayfish plague agent</name>
    <dbReference type="NCBI Taxonomy" id="112090"/>
    <lineage>
        <taxon>Eukaryota</taxon>
        <taxon>Sar</taxon>
        <taxon>Stramenopiles</taxon>
        <taxon>Oomycota</taxon>
        <taxon>Saprolegniomycetes</taxon>
        <taxon>Saprolegniales</taxon>
        <taxon>Verrucalvaceae</taxon>
        <taxon>Aphanomyces</taxon>
    </lineage>
</organism>
<evidence type="ECO:0000256" key="9">
    <source>
        <dbReference type="ARBA" id="ARBA00047340"/>
    </source>
</evidence>
<evidence type="ECO:0000313" key="10">
    <source>
        <dbReference type="EMBL" id="RHY13958.1"/>
    </source>
</evidence>
<accession>A0A397B1H4</accession>
<evidence type="ECO:0000313" key="13">
    <source>
        <dbReference type="Proteomes" id="UP000265427"/>
    </source>
</evidence>
<keyword evidence="7" id="KW-0808">Transferase</keyword>
<evidence type="ECO:0000313" key="15">
    <source>
        <dbReference type="Proteomes" id="UP000285712"/>
    </source>
</evidence>
<evidence type="ECO:0000256" key="5">
    <source>
        <dbReference type="ARBA" id="ARBA00022573"/>
    </source>
</evidence>
<dbReference type="EMBL" id="QUSZ01004504">
    <property type="protein sequence ID" value="RHY13958.1"/>
    <property type="molecule type" value="Genomic_DNA"/>
</dbReference>
<evidence type="ECO:0000256" key="2">
    <source>
        <dbReference type="ARBA" id="ARBA00007110"/>
    </source>
</evidence>
<evidence type="ECO:0000256" key="8">
    <source>
        <dbReference type="ARBA" id="ARBA00030686"/>
    </source>
</evidence>
<keyword evidence="5" id="KW-0169">Cobalamin biosynthesis</keyword>
<comment type="catalytic activity">
    <reaction evidence="9">
        <text>5,6-dimethylbenzimidazole + nicotinate beta-D-ribonucleotide = alpha-ribazole 5'-phosphate + nicotinate + H(+)</text>
        <dbReference type="Rhea" id="RHEA:11196"/>
        <dbReference type="ChEBI" id="CHEBI:15378"/>
        <dbReference type="ChEBI" id="CHEBI:15890"/>
        <dbReference type="ChEBI" id="CHEBI:32544"/>
        <dbReference type="ChEBI" id="CHEBI:57502"/>
        <dbReference type="ChEBI" id="CHEBI:57918"/>
        <dbReference type="EC" id="2.4.2.21"/>
    </reaction>
</comment>
<dbReference type="EMBL" id="QUTG01003510">
    <property type="protein sequence ID" value="RHY91285.1"/>
    <property type="molecule type" value="Genomic_DNA"/>
</dbReference>
<comment type="similarity">
    <text evidence="2">Belongs to the CobT family.</text>
</comment>
<comment type="pathway">
    <text evidence="1">Nucleoside biosynthesis; alpha-ribazole biosynthesis; alpha-ribazole from 5,6-dimethylbenzimidazole: step 1/2.</text>
</comment>
<evidence type="ECO:0000313" key="11">
    <source>
        <dbReference type="EMBL" id="RHY91285.1"/>
    </source>
</evidence>
<dbReference type="EMBL" id="QUTH01006635">
    <property type="protein sequence ID" value="RHZ06626.1"/>
    <property type="molecule type" value="Genomic_DNA"/>
</dbReference>
<dbReference type="Gene3D" id="3.40.50.10210">
    <property type="match status" value="1"/>
</dbReference>
<evidence type="ECO:0000313" key="14">
    <source>
        <dbReference type="Proteomes" id="UP000285430"/>
    </source>
</evidence>
<dbReference type="Proteomes" id="UP000265427">
    <property type="component" value="Unassembled WGS sequence"/>
</dbReference>
<dbReference type="NCBIfam" id="NF000996">
    <property type="entry name" value="PRK00105.1"/>
    <property type="match status" value="1"/>
</dbReference>
<evidence type="ECO:0000256" key="4">
    <source>
        <dbReference type="ARBA" id="ARBA00015486"/>
    </source>
</evidence>
<name>A0A397B1H4_APHAT</name>
<comment type="caution">
    <text evidence="10">The sequence shown here is derived from an EMBL/GenBank/DDBJ whole genome shotgun (WGS) entry which is preliminary data.</text>
</comment>
<dbReference type="Proteomes" id="UP000285430">
    <property type="component" value="Unassembled WGS sequence"/>
</dbReference>
<dbReference type="EC" id="2.4.2.21" evidence="3"/>
<keyword evidence="6" id="KW-0328">Glycosyltransferase</keyword>
<dbReference type="InterPro" id="IPR023195">
    <property type="entry name" value="Nict_dMeBzImd_PRibTrfase_N"/>
</dbReference>
<dbReference type="AlphaFoldDB" id="A0A397B1H4"/>